<evidence type="ECO:0000313" key="1">
    <source>
        <dbReference type="EMBL" id="CAH4036569.1"/>
    </source>
</evidence>
<comment type="caution">
    <text evidence="1">The sequence shown here is derived from an EMBL/GenBank/DDBJ whole genome shotgun (WGS) entry which is preliminary data.</text>
</comment>
<name>A0A9P0TQC7_PIEBR</name>
<organism evidence="1 2">
    <name type="scientific">Pieris brassicae</name>
    <name type="common">White butterfly</name>
    <name type="synonym">Large white butterfly</name>
    <dbReference type="NCBI Taxonomy" id="7116"/>
    <lineage>
        <taxon>Eukaryota</taxon>
        <taxon>Metazoa</taxon>
        <taxon>Ecdysozoa</taxon>
        <taxon>Arthropoda</taxon>
        <taxon>Hexapoda</taxon>
        <taxon>Insecta</taxon>
        <taxon>Pterygota</taxon>
        <taxon>Neoptera</taxon>
        <taxon>Endopterygota</taxon>
        <taxon>Lepidoptera</taxon>
        <taxon>Glossata</taxon>
        <taxon>Ditrysia</taxon>
        <taxon>Papilionoidea</taxon>
        <taxon>Pieridae</taxon>
        <taxon>Pierinae</taxon>
        <taxon>Pieris</taxon>
    </lineage>
</organism>
<keyword evidence="2" id="KW-1185">Reference proteome</keyword>
<sequence>MHFESVKILLDSSEMSTASARPGPDFVLITDNLGTLQIIIKELETLSKEVGATINKSKTKAMTNRTPNTIILENKNVEYVTTYIYLGQLISMSEQPQQEIERRTSNAWRILVTKPSRRTTRN</sequence>
<evidence type="ECO:0000313" key="2">
    <source>
        <dbReference type="Proteomes" id="UP001152562"/>
    </source>
</evidence>
<evidence type="ECO:0008006" key="3">
    <source>
        <dbReference type="Google" id="ProtNLM"/>
    </source>
</evidence>
<protein>
    <recommendedName>
        <fullName evidence="3">Reverse transcriptase domain-containing protein</fullName>
    </recommendedName>
</protein>
<dbReference type="Proteomes" id="UP001152562">
    <property type="component" value="Unassembled WGS sequence"/>
</dbReference>
<reference evidence="1" key="1">
    <citation type="submission" date="2022-05" db="EMBL/GenBank/DDBJ databases">
        <authorList>
            <person name="Okamura Y."/>
        </authorList>
    </citation>
    <scope>NUCLEOTIDE SEQUENCE</scope>
</reference>
<dbReference type="EMBL" id="CALOZG010000075">
    <property type="protein sequence ID" value="CAH4036569.1"/>
    <property type="molecule type" value="Genomic_DNA"/>
</dbReference>
<dbReference type="PANTHER" id="PTHR47027">
    <property type="entry name" value="REVERSE TRANSCRIPTASE DOMAIN-CONTAINING PROTEIN"/>
    <property type="match status" value="1"/>
</dbReference>
<accession>A0A9P0TQC7</accession>
<gene>
    <name evidence="1" type="ORF">PIBRA_LOCUS12348</name>
</gene>
<dbReference type="AlphaFoldDB" id="A0A9P0TQC7"/>
<dbReference type="PANTHER" id="PTHR47027:SF20">
    <property type="entry name" value="REVERSE TRANSCRIPTASE-LIKE PROTEIN WITH RNA-DIRECTED DNA POLYMERASE DOMAIN"/>
    <property type="match status" value="1"/>
</dbReference>
<proteinExistence type="predicted"/>